<dbReference type="CDD" id="cd00086">
    <property type="entry name" value="homeodomain"/>
    <property type="match status" value="1"/>
</dbReference>
<evidence type="ECO:0000256" key="1">
    <source>
        <dbReference type="ARBA" id="ARBA00004123"/>
    </source>
</evidence>
<dbReference type="GO" id="GO:0000981">
    <property type="term" value="F:DNA-binding transcription factor activity, RNA polymerase II-specific"/>
    <property type="evidence" value="ECO:0007669"/>
    <property type="project" value="TreeGrafter"/>
</dbReference>
<feature type="DNA-binding region" description="Homeobox" evidence="5">
    <location>
        <begin position="32"/>
        <end position="91"/>
    </location>
</feature>
<evidence type="ECO:0000256" key="6">
    <source>
        <dbReference type="RuleBase" id="RU000682"/>
    </source>
</evidence>
<dbReference type="GO" id="GO:0000977">
    <property type="term" value="F:RNA polymerase II transcription regulatory region sequence-specific DNA binding"/>
    <property type="evidence" value="ECO:0007669"/>
    <property type="project" value="TreeGrafter"/>
</dbReference>
<dbReference type="AlphaFoldDB" id="A0A9D4QLL0"/>
<keyword evidence="2 5" id="KW-0238">DNA-binding</keyword>
<feature type="domain" description="Homeobox" evidence="7">
    <location>
        <begin position="30"/>
        <end position="90"/>
    </location>
</feature>
<keyword evidence="4 5" id="KW-0539">Nucleus</keyword>
<keyword evidence="9" id="KW-1185">Reference proteome</keyword>
<accession>A0A9D4QLL0</accession>
<sequence length="249" mass="28410">MDNSVMREMGTHYEAAYAWSSNSSLEGGPSRRRRSRTIFPPTALLRMEAEFAQNQYPDGWRRDMIAREIGFTEARIQVWFQNRRARHNKRKRMSHDQTEADDNVLKRHKTDEDVPYVPMTTTVRTVLRDSLPAAQEANPMTSQRSTCMTSQPSMRVAADSSQNEASDIVKHLFRFSKRYSSHSLSCENIVKIIMPPMLPAKCVVSKLSCSECRNSDVSARKCAIHFKASLLSKSVRVFPDSTSDVRDDA</sequence>
<gene>
    <name evidence="8" type="ORF">DPMN_108834</name>
</gene>
<dbReference type="InterPro" id="IPR009057">
    <property type="entry name" value="Homeodomain-like_sf"/>
</dbReference>
<dbReference type="PANTHER" id="PTHR46123">
    <property type="entry name" value="MIX-TYPE HOMEOBOX GENE 1-RELATED"/>
    <property type="match status" value="1"/>
</dbReference>
<dbReference type="SUPFAM" id="SSF46689">
    <property type="entry name" value="Homeodomain-like"/>
    <property type="match status" value="1"/>
</dbReference>
<name>A0A9D4QLL0_DREPO</name>
<dbReference type="Gene3D" id="1.10.10.60">
    <property type="entry name" value="Homeodomain-like"/>
    <property type="match status" value="1"/>
</dbReference>
<evidence type="ECO:0000256" key="3">
    <source>
        <dbReference type="ARBA" id="ARBA00023155"/>
    </source>
</evidence>
<dbReference type="Proteomes" id="UP000828390">
    <property type="component" value="Unassembled WGS sequence"/>
</dbReference>
<dbReference type="InterPro" id="IPR051306">
    <property type="entry name" value="Homeobox_regulator"/>
</dbReference>
<dbReference type="EMBL" id="JAIWYP010000004">
    <property type="protein sequence ID" value="KAH3835484.1"/>
    <property type="molecule type" value="Genomic_DNA"/>
</dbReference>
<dbReference type="PANTHER" id="PTHR46123:SF4">
    <property type="entry name" value="MIX-TYPE HOMEOBOX GENE 1-RELATED"/>
    <property type="match status" value="1"/>
</dbReference>
<organism evidence="8 9">
    <name type="scientific">Dreissena polymorpha</name>
    <name type="common">Zebra mussel</name>
    <name type="synonym">Mytilus polymorpha</name>
    <dbReference type="NCBI Taxonomy" id="45954"/>
    <lineage>
        <taxon>Eukaryota</taxon>
        <taxon>Metazoa</taxon>
        <taxon>Spiralia</taxon>
        <taxon>Lophotrochozoa</taxon>
        <taxon>Mollusca</taxon>
        <taxon>Bivalvia</taxon>
        <taxon>Autobranchia</taxon>
        <taxon>Heteroconchia</taxon>
        <taxon>Euheterodonta</taxon>
        <taxon>Imparidentia</taxon>
        <taxon>Neoheterodontei</taxon>
        <taxon>Myida</taxon>
        <taxon>Dreissenoidea</taxon>
        <taxon>Dreissenidae</taxon>
        <taxon>Dreissena</taxon>
    </lineage>
</organism>
<evidence type="ECO:0000256" key="2">
    <source>
        <dbReference type="ARBA" id="ARBA00023125"/>
    </source>
</evidence>
<dbReference type="Pfam" id="PF00046">
    <property type="entry name" value="Homeodomain"/>
    <property type="match status" value="1"/>
</dbReference>
<dbReference type="GO" id="GO:0005634">
    <property type="term" value="C:nucleus"/>
    <property type="evidence" value="ECO:0007669"/>
    <property type="project" value="UniProtKB-SubCell"/>
</dbReference>
<dbReference type="InterPro" id="IPR001356">
    <property type="entry name" value="HD"/>
</dbReference>
<evidence type="ECO:0000256" key="5">
    <source>
        <dbReference type="PROSITE-ProRule" id="PRU00108"/>
    </source>
</evidence>
<evidence type="ECO:0000313" key="9">
    <source>
        <dbReference type="Proteomes" id="UP000828390"/>
    </source>
</evidence>
<comment type="subcellular location">
    <subcellularLocation>
        <location evidence="1 5 6">Nucleus</location>
    </subcellularLocation>
</comment>
<dbReference type="OrthoDB" id="6159439at2759"/>
<reference evidence="8" key="2">
    <citation type="submission" date="2020-11" db="EMBL/GenBank/DDBJ databases">
        <authorList>
            <person name="McCartney M.A."/>
            <person name="Auch B."/>
            <person name="Kono T."/>
            <person name="Mallez S."/>
            <person name="Becker A."/>
            <person name="Gohl D.M."/>
            <person name="Silverstein K.A.T."/>
            <person name="Koren S."/>
            <person name="Bechman K.B."/>
            <person name="Herman A."/>
            <person name="Abrahante J.E."/>
            <person name="Garbe J."/>
        </authorList>
    </citation>
    <scope>NUCLEOTIDE SEQUENCE</scope>
    <source>
        <strain evidence="8">Duluth1</strain>
        <tissue evidence="8">Whole animal</tissue>
    </source>
</reference>
<evidence type="ECO:0000313" key="8">
    <source>
        <dbReference type="EMBL" id="KAH3835484.1"/>
    </source>
</evidence>
<reference evidence="8" key="1">
    <citation type="journal article" date="2019" name="bioRxiv">
        <title>The Genome of the Zebra Mussel, Dreissena polymorpha: A Resource for Invasive Species Research.</title>
        <authorList>
            <person name="McCartney M.A."/>
            <person name="Auch B."/>
            <person name="Kono T."/>
            <person name="Mallez S."/>
            <person name="Zhang Y."/>
            <person name="Obille A."/>
            <person name="Becker A."/>
            <person name="Abrahante J.E."/>
            <person name="Garbe J."/>
            <person name="Badalamenti J.P."/>
            <person name="Herman A."/>
            <person name="Mangelson H."/>
            <person name="Liachko I."/>
            <person name="Sullivan S."/>
            <person name="Sone E.D."/>
            <person name="Koren S."/>
            <person name="Silverstein K.A.T."/>
            <person name="Beckman K.B."/>
            <person name="Gohl D.M."/>
        </authorList>
    </citation>
    <scope>NUCLEOTIDE SEQUENCE</scope>
    <source>
        <strain evidence="8">Duluth1</strain>
        <tissue evidence="8">Whole animal</tissue>
    </source>
</reference>
<protein>
    <recommendedName>
        <fullName evidence="7">Homeobox domain-containing protein</fullName>
    </recommendedName>
</protein>
<proteinExistence type="predicted"/>
<comment type="caution">
    <text evidence="8">The sequence shown here is derived from an EMBL/GenBank/DDBJ whole genome shotgun (WGS) entry which is preliminary data.</text>
</comment>
<dbReference type="SMART" id="SM00389">
    <property type="entry name" value="HOX"/>
    <property type="match status" value="1"/>
</dbReference>
<evidence type="ECO:0000256" key="4">
    <source>
        <dbReference type="ARBA" id="ARBA00023242"/>
    </source>
</evidence>
<dbReference type="PROSITE" id="PS50071">
    <property type="entry name" value="HOMEOBOX_2"/>
    <property type="match status" value="1"/>
</dbReference>
<keyword evidence="3 5" id="KW-0371">Homeobox</keyword>
<evidence type="ECO:0000259" key="7">
    <source>
        <dbReference type="PROSITE" id="PS50071"/>
    </source>
</evidence>